<dbReference type="PROSITE" id="PS50914">
    <property type="entry name" value="BON"/>
    <property type="match status" value="6"/>
</dbReference>
<evidence type="ECO:0000259" key="1">
    <source>
        <dbReference type="PROSITE" id="PS50914"/>
    </source>
</evidence>
<feature type="domain" description="BON" evidence="1">
    <location>
        <begin position="17"/>
        <end position="85"/>
    </location>
</feature>
<dbReference type="PANTHER" id="PTHR34606:SF15">
    <property type="entry name" value="BON DOMAIN-CONTAINING PROTEIN"/>
    <property type="match status" value="1"/>
</dbReference>
<dbReference type="InterPro" id="IPR051686">
    <property type="entry name" value="Lipoprotein_DolP"/>
</dbReference>
<keyword evidence="3" id="KW-1185">Reference proteome</keyword>
<feature type="domain" description="BON" evidence="1">
    <location>
        <begin position="89"/>
        <end position="158"/>
    </location>
</feature>
<comment type="caution">
    <text evidence="2">The sequence shown here is derived from an EMBL/GenBank/DDBJ whole genome shotgun (WGS) entry which is preliminary data.</text>
</comment>
<feature type="domain" description="BON" evidence="1">
    <location>
        <begin position="321"/>
        <end position="389"/>
    </location>
</feature>
<dbReference type="OrthoDB" id="863206at2"/>
<dbReference type="Gene3D" id="3.30.1340.30">
    <property type="match status" value="5"/>
</dbReference>
<dbReference type="InterPro" id="IPR007055">
    <property type="entry name" value="BON_dom"/>
</dbReference>
<organism evidence="2 3">
    <name type="scientific">Hymenobacter jeollabukensis</name>
    <dbReference type="NCBI Taxonomy" id="2025313"/>
    <lineage>
        <taxon>Bacteria</taxon>
        <taxon>Pseudomonadati</taxon>
        <taxon>Bacteroidota</taxon>
        <taxon>Cytophagia</taxon>
        <taxon>Cytophagales</taxon>
        <taxon>Hymenobacteraceae</taxon>
        <taxon>Hymenobacter</taxon>
    </lineage>
</organism>
<name>A0A5R8WII1_9BACT</name>
<accession>A0A5R8WII1</accession>
<dbReference type="PANTHER" id="PTHR34606">
    <property type="entry name" value="BON DOMAIN-CONTAINING PROTEIN"/>
    <property type="match status" value="1"/>
</dbReference>
<proteinExistence type="predicted"/>
<evidence type="ECO:0000313" key="2">
    <source>
        <dbReference type="EMBL" id="TLM88678.1"/>
    </source>
</evidence>
<dbReference type="Proteomes" id="UP000305517">
    <property type="component" value="Unassembled WGS sequence"/>
</dbReference>
<dbReference type="EMBL" id="VAJM01000016">
    <property type="protein sequence ID" value="TLM88678.1"/>
    <property type="molecule type" value="Genomic_DNA"/>
</dbReference>
<feature type="domain" description="BON" evidence="1">
    <location>
        <begin position="164"/>
        <end position="232"/>
    </location>
</feature>
<sequence length="496" mass="52973">MSTAPILTPSAPAAPVADADITAAIEMLLSNKKGLTTHLITVRTQAGMVELTGFADSLLARQRAEEAVLTVRGVCGLDNQLAVSPTVVADAELQSAVTQALADDPATGQYPVHCEASQGSVMVSGTVQSWPEKQLVLRVLAGVRGVENIRTERLFISGGTVVNSDDQMTTQLRELLDWDVRLNGTLIEVRTSEQAVHLAGTVGSAAEKERVVALAYQTGAVRVDARDLFVAYWALGRELRRATQLPRTDESIAQAVRDTLLLNPRVRASETLVQVLHGVVTLAGTVSNLRTKQEAEHDARHVAGVVDVHNLLKVRTGRLVPDDDIAQNITTALARDPYVGTVRFDVRVYSGRVLLTGKVTSPEEQDQAGDVAAGVSGVTAVDNQVEVSTDWQDSAAYKARKLQAAEPDDTTPDQALAVRIEARLSWSASLRDQSIKVQVDRGAVTLTGTVATWADLQLAIQHAREAGARGITNGLHVLTSTPFIIGLPLAISILSL</sequence>
<dbReference type="InterPro" id="IPR014004">
    <property type="entry name" value="Transpt-assoc_nodulatn_dom_bac"/>
</dbReference>
<feature type="domain" description="BON" evidence="1">
    <location>
        <begin position="412"/>
        <end position="482"/>
    </location>
</feature>
<reference evidence="2 3" key="1">
    <citation type="submission" date="2019-05" db="EMBL/GenBank/DDBJ databases">
        <title>Hymenobacter edaphi sp. nov., isolated from abandoned arsenic-contaminated farmland soil.</title>
        <authorList>
            <person name="Nie L."/>
        </authorList>
    </citation>
    <scope>NUCLEOTIDE SEQUENCE [LARGE SCALE GENOMIC DNA]</scope>
    <source>
        <strain evidence="2 3">1-3-3-8</strain>
    </source>
</reference>
<gene>
    <name evidence="2" type="ORF">FDY95_22855</name>
</gene>
<dbReference type="SMART" id="SM00749">
    <property type="entry name" value="BON"/>
    <property type="match status" value="6"/>
</dbReference>
<dbReference type="AlphaFoldDB" id="A0A5R8WII1"/>
<feature type="domain" description="BON" evidence="1">
    <location>
        <begin position="248"/>
        <end position="316"/>
    </location>
</feature>
<protein>
    <submittedName>
        <fullName evidence="2">BON domain-containing protein</fullName>
    </submittedName>
</protein>
<dbReference type="Pfam" id="PF04972">
    <property type="entry name" value="BON"/>
    <property type="match status" value="6"/>
</dbReference>
<dbReference type="RefSeq" id="WP_138081453.1">
    <property type="nucleotide sequence ID" value="NZ_VAJM01000016.1"/>
</dbReference>
<evidence type="ECO:0000313" key="3">
    <source>
        <dbReference type="Proteomes" id="UP000305517"/>
    </source>
</evidence>